<sequence>MTFLPCFYHQSCHPPVLVLAIYRALLLAVGLIVFSGCASDNTRSVTLSDLSQIKDGEVMVVGKMSKLPAVVAADLKQETDMFTPFSGERILLWLSGSAKSDGEPIGLLAKWGETFYFAVPRKTMRLTTLKRRSDEGDTFTYLSMPLPEPLIFLVRADDRAVYIGNIRLYVDEFDQIVALEVVDETSEMKTAFRQRFGASLLPRVSLIAPEYHFR</sequence>
<dbReference type="Proteomes" id="UP000254512">
    <property type="component" value="Unassembled WGS sequence"/>
</dbReference>
<dbReference type="EMBL" id="UGHD01000003">
    <property type="protein sequence ID" value="STO98620.1"/>
    <property type="molecule type" value="Genomic_DNA"/>
</dbReference>
<reference evidence="2 3" key="1">
    <citation type="submission" date="2018-06" db="EMBL/GenBank/DDBJ databases">
        <authorList>
            <consortium name="Pathogen Informatics"/>
            <person name="Doyle S."/>
        </authorList>
    </citation>
    <scope>NUCLEOTIDE SEQUENCE [LARGE SCALE GENOMIC DNA]</scope>
    <source>
        <strain evidence="2 3">NCTC11645</strain>
    </source>
</reference>
<protein>
    <submittedName>
        <fullName evidence="2">Uncharacterized protein</fullName>
    </submittedName>
</protein>
<feature type="transmembrane region" description="Helical" evidence="1">
    <location>
        <begin position="20"/>
        <end position="38"/>
    </location>
</feature>
<keyword evidence="1" id="KW-0812">Transmembrane</keyword>
<dbReference type="AlphaFoldDB" id="A0A377J840"/>
<evidence type="ECO:0000313" key="2">
    <source>
        <dbReference type="EMBL" id="STO98620.1"/>
    </source>
</evidence>
<proteinExistence type="predicted"/>
<evidence type="ECO:0000256" key="1">
    <source>
        <dbReference type="SAM" id="Phobius"/>
    </source>
</evidence>
<accession>A0A377J840</accession>
<evidence type="ECO:0000313" key="3">
    <source>
        <dbReference type="Proteomes" id="UP000254512"/>
    </source>
</evidence>
<dbReference type="RefSeq" id="WP_115660343.1">
    <property type="nucleotide sequence ID" value="NZ_UGHD01000003.1"/>
</dbReference>
<organism evidence="2 3">
    <name type="scientific">Grimontia hollisae</name>
    <name type="common">Vibrio hollisae</name>
    <dbReference type="NCBI Taxonomy" id="673"/>
    <lineage>
        <taxon>Bacteria</taxon>
        <taxon>Pseudomonadati</taxon>
        <taxon>Pseudomonadota</taxon>
        <taxon>Gammaproteobacteria</taxon>
        <taxon>Vibrionales</taxon>
        <taxon>Vibrionaceae</taxon>
        <taxon>Grimontia</taxon>
    </lineage>
</organism>
<keyword evidence="1" id="KW-1133">Transmembrane helix</keyword>
<gene>
    <name evidence="2" type="ORF">NCTC11645_03608</name>
</gene>
<name>A0A377J840_GRIHO</name>
<keyword evidence="1" id="KW-0472">Membrane</keyword>